<evidence type="ECO:0000313" key="8">
    <source>
        <dbReference type="EMBL" id="VEU78179.1"/>
    </source>
</evidence>
<dbReference type="HAMAP" id="MF_00031">
    <property type="entry name" value="DNA_HJ_migration_RuvA"/>
    <property type="match status" value="1"/>
</dbReference>
<dbReference type="GO" id="GO:0005737">
    <property type="term" value="C:cytoplasm"/>
    <property type="evidence" value="ECO:0007669"/>
    <property type="project" value="UniProtKB-SubCell"/>
</dbReference>
<protein>
    <recommendedName>
        <fullName evidence="6">Holliday junction branch migration complex subunit RuvA</fullName>
    </recommendedName>
</protein>
<evidence type="ECO:0000256" key="1">
    <source>
        <dbReference type="ARBA" id="ARBA00022490"/>
    </source>
</evidence>
<keyword evidence="3 6" id="KW-0238">DNA-binding</keyword>
<name>A0A449BAI3_9BACT</name>
<dbReference type="AlphaFoldDB" id="A0A449BAI3"/>
<keyword evidence="8" id="KW-0067">ATP-binding</keyword>
<accession>A0A449BAI3</accession>
<proteinExistence type="inferred from homology"/>
<dbReference type="GO" id="GO:0016787">
    <property type="term" value="F:hydrolase activity"/>
    <property type="evidence" value="ECO:0007669"/>
    <property type="project" value="UniProtKB-KW"/>
</dbReference>
<keyword evidence="8" id="KW-0378">Hydrolase</keyword>
<keyword evidence="4 6" id="KW-0233">DNA recombination</keyword>
<dbReference type="EMBL" id="LR215043">
    <property type="protein sequence ID" value="VEU78179.1"/>
    <property type="molecule type" value="Genomic_DNA"/>
</dbReference>
<evidence type="ECO:0000313" key="9">
    <source>
        <dbReference type="Proteomes" id="UP000290876"/>
    </source>
</evidence>
<dbReference type="GO" id="GO:0005524">
    <property type="term" value="F:ATP binding"/>
    <property type="evidence" value="ECO:0007669"/>
    <property type="project" value="InterPro"/>
</dbReference>
<dbReference type="Gene3D" id="1.10.150.20">
    <property type="entry name" value="5' to 3' exonuclease, C-terminal subdomain"/>
    <property type="match status" value="1"/>
</dbReference>
<feature type="region of interest" description="Domain III" evidence="6">
    <location>
        <begin position="146"/>
        <end position="204"/>
    </location>
</feature>
<dbReference type="GO" id="GO:0000400">
    <property type="term" value="F:four-way junction DNA binding"/>
    <property type="evidence" value="ECO:0007669"/>
    <property type="project" value="UniProtKB-UniRule"/>
</dbReference>
<dbReference type="RefSeq" id="WP_129623022.1">
    <property type="nucleotide sequence ID" value="NZ_LR215043.1"/>
</dbReference>
<keyword evidence="8" id="KW-0347">Helicase</keyword>
<feature type="domain" description="Holliday junction DNA helicase RuvA C-terminal" evidence="7">
    <location>
        <begin position="153"/>
        <end position="193"/>
    </location>
</feature>
<dbReference type="CDD" id="cd14332">
    <property type="entry name" value="UBA_RuvA_C"/>
    <property type="match status" value="1"/>
</dbReference>
<keyword evidence="8" id="KW-0547">Nucleotide-binding</keyword>
<dbReference type="Proteomes" id="UP000290876">
    <property type="component" value="Chromosome"/>
</dbReference>
<sequence length="204" mass="23498">MVLYRLGAITWKNGNTMIFESGATGYQIIVPDPERFETKTKIRMYIYEYKTDYYQAAYGFKDFKERILFGDLVAIQGIGPRAAFHLLNGGWEKTVDYIAAGNVEALAKINYVNNRIARLIVTELQRKYQKNWGNKSTENDDKKDQKTTTNLVEVKETLKMLGFKRNQIENVIAEIPYNADVDTMVEDAIKLISKNYEQSATQTH</sequence>
<dbReference type="InterPro" id="IPR011114">
    <property type="entry name" value="RuvA_C"/>
</dbReference>
<evidence type="ECO:0000256" key="3">
    <source>
        <dbReference type="ARBA" id="ARBA00023125"/>
    </source>
</evidence>
<comment type="subcellular location">
    <subcellularLocation>
        <location evidence="6">Cytoplasm</location>
    </subcellularLocation>
</comment>
<dbReference type="OrthoDB" id="5293449at2"/>
<dbReference type="NCBIfam" id="TIGR00084">
    <property type="entry name" value="ruvA"/>
    <property type="match status" value="1"/>
</dbReference>
<evidence type="ECO:0000256" key="4">
    <source>
        <dbReference type="ARBA" id="ARBA00023172"/>
    </source>
</evidence>
<comment type="caution">
    <text evidence="6">Lacks conserved residue(s) required for the propagation of feature annotation.</text>
</comment>
<evidence type="ECO:0000256" key="6">
    <source>
        <dbReference type="HAMAP-Rule" id="MF_00031"/>
    </source>
</evidence>
<keyword evidence="1 6" id="KW-0963">Cytoplasm</keyword>
<evidence type="ECO:0000256" key="2">
    <source>
        <dbReference type="ARBA" id="ARBA00022763"/>
    </source>
</evidence>
<dbReference type="InterPro" id="IPR010994">
    <property type="entry name" value="RuvA_2-like"/>
</dbReference>
<dbReference type="GO" id="GO:0009379">
    <property type="term" value="C:Holliday junction helicase complex"/>
    <property type="evidence" value="ECO:0007669"/>
    <property type="project" value="InterPro"/>
</dbReference>
<dbReference type="InterPro" id="IPR000085">
    <property type="entry name" value="RuvA"/>
</dbReference>
<keyword evidence="2 6" id="KW-0227">DNA damage</keyword>
<dbReference type="GO" id="GO:0048476">
    <property type="term" value="C:Holliday junction resolvase complex"/>
    <property type="evidence" value="ECO:0007669"/>
    <property type="project" value="UniProtKB-UniRule"/>
</dbReference>
<dbReference type="GO" id="GO:0009378">
    <property type="term" value="F:four-way junction helicase activity"/>
    <property type="evidence" value="ECO:0007669"/>
    <property type="project" value="InterPro"/>
</dbReference>
<dbReference type="SUPFAM" id="SSF47781">
    <property type="entry name" value="RuvA domain 2-like"/>
    <property type="match status" value="1"/>
</dbReference>
<organism evidence="8 9">
    <name type="scientific">Mycoplasmopsis columbinasalis</name>
    <dbReference type="NCBI Taxonomy" id="114880"/>
    <lineage>
        <taxon>Bacteria</taxon>
        <taxon>Bacillati</taxon>
        <taxon>Mycoplasmatota</taxon>
        <taxon>Mycoplasmoidales</taxon>
        <taxon>Metamycoplasmataceae</taxon>
        <taxon>Mycoplasmopsis</taxon>
    </lineage>
</organism>
<evidence type="ECO:0000259" key="7">
    <source>
        <dbReference type="Pfam" id="PF07499"/>
    </source>
</evidence>
<dbReference type="Pfam" id="PF14520">
    <property type="entry name" value="HHH_5"/>
    <property type="match status" value="1"/>
</dbReference>
<gene>
    <name evidence="6 8" type="primary">ruvA</name>
    <name evidence="8" type="ORF">NCTC10184_00408</name>
</gene>
<dbReference type="Pfam" id="PF07499">
    <property type="entry name" value="RuvA_C"/>
    <property type="match status" value="1"/>
</dbReference>
<dbReference type="KEGG" id="mcob:NCTC10184_00408"/>
<comment type="subunit">
    <text evidence="6">Homotetramer. Forms an RuvA(8)-RuvB(12)-Holliday junction (HJ) complex. HJ DNA is sandwiched between 2 RuvA tetramers; dsDNA enters through RuvA and exits via RuvB. An RuvB hexamer assembles on each DNA strand where it exits the tetramer. Each RuvB hexamer is contacted by two RuvA subunits (via domain III) on 2 adjacent RuvB subunits; this complex drives branch migration. In the full resolvosome a probable DNA-RuvA(4)-RuvB(12)-RuvC(2) complex forms which resolves the HJ.</text>
</comment>
<evidence type="ECO:0000256" key="5">
    <source>
        <dbReference type="ARBA" id="ARBA00023204"/>
    </source>
</evidence>
<keyword evidence="9" id="KW-1185">Reference proteome</keyword>
<comment type="function">
    <text evidence="6">The RuvA-RuvB-RuvC complex processes Holliday junction (HJ) DNA during genetic recombination and DNA repair, while the RuvA-RuvB complex plays an important role in the rescue of blocked DNA replication forks via replication fork reversal (RFR). RuvA specifically binds to HJ cruciform DNA, conferring on it an open structure. The RuvB hexamer acts as an ATP-dependent pump, pulling dsDNA into and through the RuvAB complex. HJ branch migration allows RuvC to scan DNA until it finds its consensus sequence, where it cleaves and resolves the cruciform DNA.</text>
</comment>
<comment type="similarity">
    <text evidence="6">Belongs to the RuvA family.</text>
</comment>
<reference evidence="8 9" key="1">
    <citation type="submission" date="2019-01" db="EMBL/GenBank/DDBJ databases">
        <authorList>
            <consortium name="Pathogen Informatics"/>
        </authorList>
    </citation>
    <scope>NUCLEOTIDE SEQUENCE [LARGE SCALE GENOMIC DNA]</scope>
    <source>
        <strain evidence="8 9">NCTC10184</strain>
    </source>
</reference>
<dbReference type="GO" id="GO:0006281">
    <property type="term" value="P:DNA repair"/>
    <property type="evidence" value="ECO:0007669"/>
    <property type="project" value="UniProtKB-UniRule"/>
</dbReference>
<comment type="domain">
    <text evidence="6">Has three domains with a flexible linker between the domains II and III and assumes an 'L' shape. Domain III is highly mobile and contacts RuvB.</text>
</comment>
<dbReference type="GO" id="GO:0006310">
    <property type="term" value="P:DNA recombination"/>
    <property type="evidence" value="ECO:0007669"/>
    <property type="project" value="UniProtKB-UniRule"/>
</dbReference>
<keyword evidence="5 6" id="KW-0234">DNA repair</keyword>